<dbReference type="RefSeq" id="WP_173161730.1">
    <property type="nucleotide sequence ID" value="NZ_AP022871.1"/>
</dbReference>
<keyword evidence="3" id="KW-1185">Reference proteome</keyword>
<reference evidence="2 3" key="2">
    <citation type="submission" date="2020-03" db="EMBL/GenBank/DDBJ databases">
        <authorList>
            <person name="Ichikawa N."/>
            <person name="Kimura A."/>
            <person name="Kitahashi Y."/>
            <person name="Uohara A."/>
        </authorList>
    </citation>
    <scope>NUCLEOTIDE SEQUENCE [LARGE SCALE GENOMIC DNA]</scope>
    <source>
        <strain evidence="2 3">NBRC 105367</strain>
    </source>
</reference>
<dbReference type="PANTHER" id="PTHR45527">
    <property type="entry name" value="NONRIBOSOMAL PEPTIDE SYNTHETASE"/>
    <property type="match status" value="1"/>
</dbReference>
<organism evidence="2 3">
    <name type="scientific">Phytohabitans suffuscus</name>
    <dbReference type="NCBI Taxonomy" id="624315"/>
    <lineage>
        <taxon>Bacteria</taxon>
        <taxon>Bacillati</taxon>
        <taxon>Actinomycetota</taxon>
        <taxon>Actinomycetes</taxon>
        <taxon>Micromonosporales</taxon>
        <taxon>Micromonosporaceae</taxon>
    </lineage>
</organism>
<reference evidence="2 3" key="1">
    <citation type="submission" date="2020-03" db="EMBL/GenBank/DDBJ databases">
        <title>Whole genome shotgun sequence of Phytohabitans suffuscus NBRC 105367.</title>
        <authorList>
            <person name="Komaki H."/>
            <person name="Tamura T."/>
        </authorList>
    </citation>
    <scope>NUCLEOTIDE SEQUENCE [LARGE SCALE GENOMIC DNA]</scope>
    <source>
        <strain evidence="2 3">NBRC 105367</strain>
    </source>
</reference>
<dbReference type="GO" id="GO:0043041">
    <property type="term" value="P:amino acid activation for nonribosomal peptide biosynthetic process"/>
    <property type="evidence" value="ECO:0007669"/>
    <property type="project" value="TreeGrafter"/>
</dbReference>
<dbReference type="Proteomes" id="UP000503011">
    <property type="component" value="Chromosome"/>
</dbReference>
<dbReference type="CDD" id="cd19531">
    <property type="entry name" value="LCL_NRPS-like"/>
    <property type="match status" value="1"/>
</dbReference>
<dbReference type="InterPro" id="IPR001242">
    <property type="entry name" value="Condensation_dom"/>
</dbReference>
<dbReference type="GO" id="GO:0031177">
    <property type="term" value="F:phosphopantetheine binding"/>
    <property type="evidence" value="ECO:0007669"/>
    <property type="project" value="TreeGrafter"/>
</dbReference>
<dbReference type="GO" id="GO:0005737">
    <property type="term" value="C:cytoplasm"/>
    <property type="evidence" value="ECO:0007669"/>
    <property type="project" value="TreeGrafter"/>
</dbReference>
<dbReference type="SUPFAM" id="SSF52777">
    <property type="entry name" value="CoA-dependent acyltransferases"/>
    <property type="match status" value="2"/>
</dbReference>
<evidence type="ECO:0000313" key="3">
    <source>
        <dbReference type="Proteomes" id="UP000503011"/>
    </source>
</evidence>
<dbReference type="EMBL" id="AP022871">
    <property type="protein sequence ID" value="BCB89733.1"/>
    <property type="molecule type" value="Genomic_DNA"/>
</dbReference>
<accession>A0A6F8YUS3</accession>
<gene>
    <name evidence="2" type="ORF">Psuf_070460</name>
</gene>
<dbReference type="AlphaFoldDB" id="A0A6F8YUS3"/>
<dbReference type="PANTHER" id="PTHR45527:SF1">
    <property type="entry name" value="FATTY ACID SYNTHASE"/>
    <property type="match status" value="1"/>
</dbReference>
<name>A0A6F8YUS3_9ACTN</name>
<dbReference type="KEGG" id="psuu:Psuf_070460"/>
<feature type="domain" description="Condensation" evidence="1">
    <location>
        <begin position="16"/>
        <end position="439"/>
    </location>
</feature>
<dbReference type="Gene3D" id="3.30.559.10">
    <property type="entry name" value="Chloramphenicol acetyltransferase-like domain"/>
    <property type="match status" value="1"/>
</dbReference>
<dbReference type="Gene3D" id="3.30.559.30">
    <property type="entry name" value="Nonribosomal peptide synthetase, condensation domain"/>
    <property type="match status" value="1"/>
</dbReference>
<evidence type="ECO:0000259" key="1">
    <source>
        <dbReference type="Pfam" id="PF00668"/>
    </source>
</evidence>
<sequence>MSGEPAGGPALSTRPRMYPMSQEQEALWLDDLVWDGPSRHLEAWACRFTGQLDTEALKWAVNQLVARHEVLRTRLTEFDEEPVQIVTAPGPVHVEQLLCPPGGLQALLGRIAVEPIDLEVSPIRPWLICVSPEDFVLALQLHHVAIDDWSLNIIQRELMHFYTARVLGRPPSLEPLRTQAGDYAVAQRAAGLDPADLAYWRERVRGAPRSCTIPPDRPGPEAQTHRAGRHLFKLSPEFGRTVRAAARTMRTTAFTVFAGAMAALLWQYGEPEEVIFGTPVSLRGAADVDDMIGILTNLHPIRLAVSRDTTFRMLVKAAKAEVLGAMEHRAVPYAAIVRMSRHGTEIDVPPPCDVAMVVDDMRWEPFSLPDVTARLIPVPPGYAKFAVHLSLAAVEDGGYKGWWNYDADVFDAATVERVASQFIALLAHGVDALDMPLGQLPGAAAGPSRD</sequence>
<proteinExistence type="predicted"/>
<dbReference type="InterPro" id="IPR023213">
    <property type="entry name" value="CAT-like_dom_sf"/>
</dbReference>
<dbReference type="Pfam" id="PF00668">
    <property type="entry name" value="Condensation"/>
    <property type="match status" value="1"/>
</dbReference>
<protein>
    <recommendedName>
        <fullName evidence="1">Condensation domain-containing protein</fullName>
    </recommendedName>
</protein>
<evidence type="ECO:0000313" key="2">
    <source>
        <dbReference type="EMBL" id="BCB89733.1"/>
    </source>
</evidence>
<dbReference type="GO" id="GO:0003824">
    <property type="term" value="F:catalytic activity"/>
    <property type="evidence" value="ECO:0007669"/>
    <property type="project" value="InterPro"/>
</dbReference>
<dbReference type="GO" id="GO:0008610">
    <property type="term" value="P:lipid biosynthetic process"/>
    <property type="evidence" value="ECO:0007669"/>
    <property type="project" value="UniProtKB-ARBA"/>
</dbReference>
<dbReference type="GO" id="GO:0044550">
    <property type="term" value="P:secondary metabolite biosynthetic process"/>
    <property type="evidence" value="ECO:0007669"/>
    <property type="project" value="TreeGrafter"/>
</dbReference>